<dbReference type="InterPro" id="IPR013955">
    <property type="entry name" value="Rep_factor-A_C"/>
</dbReference>
<evidence type="ECO:0000259" key="9">
    <source>
        <dbReference type="Pfam" id="PF16900"/>
    </source>
</evidence>
<accession>A0AAF1ATU7</accession>
<dbReference type="InterPro" id="IPR047192">
    <property type="entry name" value="Euk_RPA1_DBD_C"/>
</dbReference>
<dbReference type="PANTHER" id="PTHR47165">
    <property type="entry name" value="OS03G0429900 PROTEIN"/>
    <property type="match status" value="1"/>
</dbReference>
<dbReference type="GO" id="GO:0003677">
    <property type="term" value="F:DNA binding"/>
    <property type="evidence" value="ECO:0007669"/>
    <property type="project" value="UniProtKB-KW"/>
</dbReference>
<dbReference type="PANTHER" id="PTHR47165:SF4">
    <property type="entry name" value="OS03G0429900 PROTEIN"/>
    <property type="match status" value="1"/>
</dbReference>
<evidence type="ECO:0000256" key="5">
    <source>
        <dbReference type="ARBA" id="ARBA00023125"/>
    </source>
</evidence>
<evidence type="ECO:0000259" key="8">
    <source>
        <dbReference type="Pfam" id="PF08646"/>
    </source>
</evidence>
<evidence type="ECO:0000256" key="6">
    <source>
        <dbReference type="SAM" id="MobiDB-lite"/>
    </source>
</evidence>
<keyword evidence="3" id="KW-0863">Zinc-finger</keyword>
<evidence type="ECO:0000256" key="1">
    <source>
        <dbReference type="ARBA" id="ARBA00005690"/>
    </source>
</evidence>
<evidence type="ECO:0000256" key="4">
    <source>
        <dbReference type="ARBA" id="ARBA00022833"/>
    </source>
</evidence>
<dbReference type="InterPro" id="IPR031657">
    <property type="entry name" value="REPA_OB_2"/>
</dbReference>
<reference evidence="10" key="2">
    <citation type="submission" date="2022-03" db="EMBL/GenBank/DDBJ databases">
        <title>Draft title - Genomic analysis of global carrot germplasm unveils the trajectory of domestication and the origin of high carotenoid orange carrot.</title>
        <authorList>
            <person name="Iorizzo M."/>
            <person name="Ellison S."/>
            <person name="Senalik D."/>
            <person name="Macko-Podgorni A."/>
            <person name="Grzebelus D."/>
            <person name="Bostan H."/>
            <person name="Rolling W."/>
            <person name="Curaba J."/>
            <person name="Simon P."/>
        </authorList>
    </citation>
    <scope>NUCLEOTIDE SEQUENCE</scope>
    <source>
        <tissue evidence="10">Leaf</tissue>
    </source>
</reference>
<dbReference type="EMBL" id="CP093346">
    <property type="protein sequence ID" value="WOG95128.1"/>
    <property type="molecule type" value="Genomic_DNA"/>
</dbReference>
<name>A0AAF1ATU7_DAUCS</name>
<feature type="region of interest" description="Disordered" evidence="6">
    <location>
        <begin position="424"/>
        <end position="443"/>
    </location>
</feature>
<dbReference type="CDD" id="cd04476">
    <property type="entry name" value="RPA1_DBD_C"/>
    <property type="match status" value="1"/>
</dbReference>
<keyword evidence="5" id="KW-0238">DNA-binding</keyword>
<proteinExistence type="inferred from homology"/>
<evidence type="ECO:0000313" key="11">
    <source>
        <dbReference type="Proteomes" id="UP000077755"/>
    </source>
</evidence>
<dbReference type="Proteomes" id="UP000077755">
    <property type="component" value="Chromosome 4"/>
</dbReference>
<evidence type="ECO:0000256" key="3">
    <source>
        <dbReference type="ARBA" id="ARBA00022771"/>
    </source>
</evidence>
<feature type="domain" description="Replication factor A C-terminal" evidence="8">
    <location>
        <begin position="289"/>
        <end position="420"/>
    </location>
</feature>
<dbReference type="AlphaFoldDB" id="A0AAF1ATU7"/>
<reference evidence="10" key="1">
    <citation type="journal article" date="2016" name="Nat. Genet.">
        <title>A high-quality carrot genome assembly provides new insights into carotenoid accumulation and asterid genome evolution.</title>
        <authorList>
            <person name="Iorizzo M."/>
            <person name="Ellison S."/>
            <person name="Senalik D."/>
            <person name="Zeng P."/>
            <person name="Satapoomin P."/>
            <person name="Huang J."/>
            <person name="Bowman M."/>
            <person name="Iovene M."/>
            <person name="Sanseverino W."/>
            <person name="Cavagnaro P."/>
            <person name="Yildiz M."/>
            <person name="Macko-Podgorni A."/>
            <person name="Moranska E."/>
            <person name="Grzebelus E."/>
            <person name="Grzebelus D."/>
            <person name="Ashrafi H."/>
            <person name="Zheng Z."/>
            <person name="Cheng S."/>
            <person name="Spooner D."/>
            <person name="Van Deynze A."/>
            <person name="Simon P."/>
        </authorList>
    </citation>
    <scope>NUCLEOTIDE SEQUENCE</scope>
    <source>
        <tissue evidence="10">Leaf</tissue>
    </source>
</reference>
<dbReference type="GO" id="GO:0008270">
    <property type="term" value="F:zinc ion binding"/>
    <property type="evidence" value="ECO:0007669"/>
    <property type="project" value="UniProtKB-KW"/>
</dbReference>
<comment type="similarity">
    <text evidence="1">Belongs to the replication factor A protein 1 family.</text>
</comment>
<organism evidence="10 11">
    <name type="scientific">Daucus carota subsp. sativus</name>
    <name type="common">Carrot</name>
    <dbReference type="NCBI Taxonomy" id="79200"/>
    <lineage>
        <taxon>Eukaryota</taxon>
        <taxon>Viridiplantae</taxon>
        <taxon>Streptophyta</taxon>
        <taxon>Embryophyta</taxon>
        <taxon>Tracheophyta</taxon>
        <taxon>Spermatophyta</taxon>
        <taxon>Magnoliopsida</taxon>
        <taxon>eudicotyledons</taxon>
        <taxon>Gunneridae</taxon>
        <taxon>Pentapetalae</taxon>
        <taxon>asterids</taxon>
        <taxon>campanulids</taxon>
        <taxon>Apiales</taxon>
        <taxon>Apiaceae</taxon>
        <taxon>Apioideae</taxon>
        <taxon>Scandiceae</taxon>
        <taxon>Daucinae</taxon>
        <taxon>Daucus</taxon>
        <taxon>Daucus sect. Daucus</taxon>
    </lineage>
</organism>
<dbReference type="CDD" id="cd04481">
    <property type="entry name" value="RPA1_DBD_B_like"/>
    <property type="match status" value="1"/>
</dbReference>
<gene>
    <name evidence="10" type="ORF">DCAR_0414430</name>
</gene>
<dbReference type="InterPro" id="IPR012340">
    <property type="entry name" value="NA-bd_OB-fold"/>
</dbReference>
<keyword evidence="11" id="KW-1185">Reference proteome</keyword>
<keyword evidence="2" id="KW-0479">Metal-binding</keyword>
<feature type="domain" description="Replication protein A 70 kDa DNA-binding subunit B/D first OB fold" evidence="7">
    <location>
        <begin position="4"/>
        <end position="107"/>
    </location>
</feature>
<dbReference type="InterPro" id="IPR003871">
    <property type="entry name" value="RFA1B/D_OB_1st"/>
</dbReference>
<dbReference type="Pfam" id="PF02721">
    <property type="entry name" value="DUF223"/>
    <property type="match status" value="1"/>
</dbReference>
<evidence type="ECO:0000259" key="7">
    <source>
        <dbReference type="Pfam" id="PF02721"/>
    </source>
</evidence>
<dbReference type="Pfam" id="PF08646">
    <property type="entry name" value="Rep_fac-A_C"/>
    <property type="match status" value="1"/>
</dbReference>
<sequence>MSPYSMLSALSQQSDNKKILVRVGRIWEAVNRKNNTLLHTNVILLDEKDDHILAIVRNNQRDAFLPMLKENEVYSISNLKLVPGPKLYRSVDRDLSVNFFYKTKIEEHQDTGSIPRYKFELQPFHRVKDLVGDTKCLIDVIGMVMSYGQLEKRSNDAQKMDVVLMDTSEEKMLVTLWEDKALQFMSSIREVQEKATFVAITGLLAKKFSDRATLSSTDATRSYFNIDYEPLNALNEKLSASIAGGHNSLQAPTARQFVTANENQPKELQIKSILEAKIPVGNNVLHCLCKGTIIDVLNGNGWYYICCPKCARAVRELEGKFYCAACTEEPYPVTQRYRVVIRIEDGTGSTTLTLFNKEAEQIIGAPLNTLLKEIEKEKLAEIPPALKNLIGKKCAFQIKITPYNIEKGCEEYTVTRVSELSLPPITNDAADSSEGSNKKQRTT</sequence>
<dbReference type="CDD" id="cd04480">
    <property type="entry name" value="RPA1_DBD_A_like"/>
    <property type="match status" value="1"/>
</dbReference>
<evidence type="ECO:0000313" key="10">
    <source>
        <dbReference type="EMBL" id="WOG95128.1"/>
    </source>
</evidence>
<dbReference type="Gene3D" id="2.40.50.140">
    <property type="entry name" value="Nucleic acid-binding proteins"/>
    <property type="match status" value="3"/>
</dbReference>
<evidence type="ECO:0008006" key="12">
    <source>
        <dbReference type="Google" id="ProtNLM"/>
    </source>
</evidence>
<dbReference type="Pfam" id="PF16900">
    <property type="entry name" value="REPA_OB_2"/>
    <property type="match status" value="1"/>
</dbReference>
<feature type="domain" description="Replication protein A OB" evidence="9">
    <location>
        <begin position="135"/>
        <end position="216"/>
    </location>
</feature>
<evidence type="ECO:0000256" key="2">
    <source>
        <dbReference type="ARBA" id="ARBA00022723"/>
    </source>
</evidence>
<protein>
    <recommendedName>
        <fullName evidence="12">Replication factor A C-terminal domain-containing protein</fullName>
    </recommendedName>
</protein>
<keyword evidence="4" id="KW-0862">Zinc</keyword>
<dbReference type="SUPFAM" id="SSF50249">
    <property type="entry name" value="Nucleic acid-binding proteins"/>
    <property type="match status" value="3"/>
</dbReference>